<organism evidence="1 2">
    <name type="scientific">Entomophthora muscae</name>
    <dbReference type="NCBI Taxonomy" id="34485"/>
    <lineage>
        <taxon>Eukaryota</taxon>
        <taxon>Fungi</taxon>
        <taxon>Fungi incertae sedis</taxon>
        <taxon>Zoopagomycota</taxon>
        <taxon>Entomophthoromycotina</taxon>
        <taxon>Entomophthoromycetes</taxon>
        <taxon>Entomophthorales</taxon>
        <taxon>Entomophthoraceae</taxon>
        <taxon>Entomophthora</taxon>
    </lineage>
</organism>
<gene>
    <name evidence="1" type="primary">GSTZ1_2</name>
    <name evidence="1" type="ORF">DSO57_1021353</name>
</gene>
<keyword evidence="1" id="KW-0413">Isomerase</keyword>
<evidence type="ECO:0000313" key="1">
    <source>
        <dbReference type="EMBL" id="KAJ9072992.1"/>
    </source>
</evidence>
<dbReference type="EC" id="5.2.1.2" evidence="1"/>
<keyword evidence="2" id="KW-1185">Reference proteome</keyword>
<dbReference type="Proteomes" id="UP001165960">
    <property type="component" value="Unassembled WGS sequence"/>
</dbReference>
<proteinExistence type="predicted"/>
<sequence>MSQEKPILYTYFRSSCSARVRIALAWKGIDYDSKSIHLVKGEQTSSEYLEINPLGEVPSLVFKGEILTQSLAILEFIEEIYPQSPLLPKDPINRAHVRAISQMIAVDIQPVQNLRVLQKVGDEKKGEWGKHWITNGFKGLEKHLKKVSGKYCFGDEVTFADLCLYPQVYNAERFQVDMSEFPTIQKIYSELSGLEAFQQGDWKNQADCPPDLK</sequence>
<dbReference type="EMBL" id="QTSX02002943">
    <property type="protein sequence ID" value="KAJ9072992.1"/>
    <property type="molecule type" value="Genomic_DNA"/>
</dbReference>
<accession>A0ACC2TFG2</accession>
<reference evidence="1" key="1">
    <citation type="submission" date="2022-04" db="EMBL/GenBank/DDBJ databases">
        <title>Genome of the entomopathogenic fungus Entomophthora muscae.</title>
        <authorList>
            <person name="Elya C."/>
            <person name="Lovett B.R."/>
            <person name="Lee E."/>
            <person name="Macias A.M."/>
            <person name="Hajek A.E."/>
            <person name="De Bivort B.L."/>
            <person name="Kasson M.T."/>
            <person name="De Fine Licht H.H."/>
            <person name="Stajich J.E."/>
        </authorList>
    </citation>
    <scope>NUCLEOTIDE SEQUENCE</scope>
    <source>
        <strain evidence="1">Berkeley</strain>
    </source>
</reference>
<name>A0ACC2TFG2_9FUNG</name>
<protein>
    <submittedName>
        <fullName evidence="1">Glutathione S-transferase zeta-1</fullName>
        <ecNumber evidence="1">5.2.1.2</ecNumber>
    </submittedName>
</protein>
<evidence type="ECO:0000313" key="2">
    <source>
        <dbReference type="Proteomes" id="UP001165960"/>
    </source>
</evidence>
<comment type="caution">
    <text evidence="1">The sequence shown here is derived from an EMBL/GenBank/DDBJ whole genome shotgun (WGS) entry which is preliminary data.</text>
</comment>